<dbReference type="PANTHER" id="PTHR33922:SF4">
    <property type="entry name" value="OS09G0482300 PROTEIN"/>
    <property type="match status" value="1"/>
</dbReference>
<dbReference type="PaxDb" id="29760-VIT_07s0129g00510.t01"/>
<feature type="region of interest" description="Disordered" evidence="1">
    <location>
        <begin position="343"/>
        <end position="370"/>
    </location>
</feature>
<dbReference type="InterPro" id="IPR018930">
    <property type="entry name" value="LEA-18"/>
</dbReference>
<feature type="compositionally biased region" description="Low complexity" evidence="1">
    <location>
        <begin position="281"/>
        <end position="301"/>
    </location>
</feature>
<gene>
    <name evidence="2" type="ordered locus">VIT_07s0129g00510</name>
</gene>
<evidence type="ECO:0000313" key="3">
    <source>
        <dbReference type="Proteomes" id="UP000009183"/>
    </source>
</evidence>
<evidence type="ECO:0000313" key="2">
    <source>
        <dbReference type="EMBL" id="CCB57762.1"/>
    </source>
</evidence>
<feature type="region of interest" description="Disordered" evidence="1">
    <location>
        <begin position="158"/>
        <end position="249"/>
    </location>
</feature>
<dbReference type="HOGENOM" id="CLU_832638_0_0_1"/>
<dbReference type="AlphaFoldDB" id="F6HSV2"/>
<feature type="compositionally biased region" description="Polar residues" evidence="1">
    <location>
        <begin position="343"/>
        <end position="356"/>
    </location>
</feature>
<dbReference type="PANTHER" id="PTHR33922">
    <property type="entry name" value="OS01G0888066 PROTEIN-RELATED"/>
    <property type="match status" value="1"/>
</dbReference>
<keyword evidence="3" id="KW-1185">Reference proteome</keyword>
<reference evidence="3" key="1">
    <citation type="journal article" date="2007" name="Nature">
        <title>The grapevine genome sequence suggests ancestral hexaploidization in major angiosperm phyla.</title>
        <authorList>
            <consortium name="The French-Italian Public Consortium for Grapevine Genome Characterization."/>
            <person name="Jaillon O."/>
            <person name="Aury J.-M."/>
            <person name="Noel B."/>
            <person name="Policriti A."/>
            <person name="Clepet C."/>
            <person name="Casagrande A."/>
            <person name="Choisne N."/>
            <person name="Aubourg S."/>
            <person name="Vitulo N."/>
            <person name="Jubin C."/>
            <person name="Vezzi A."/>
            <person name="Legeai F."/>
            <person name="Hugueney P."/>
            <person name="Dasilva C."/>
            <person name="Horner D."/>
            <person name="Mica E."/>
            <person name="Jublot D."/>
            <person name="Poulain J."/>
            <person name="Bruyere C."/>
            <person name="Billault A."/>
            <person name="Segurens B."/>
            <person name="Gouyvenoux M."/>
            <person name="Ugarte E."/>
            <person name="Cattonaro F."/>
            <person name="Anthouard V."/>
            <person name="Vico V."/>
            <person name="Del Fabbro C."/>
            <person name="Alaux M."/>
            <person name="Di Gaspero G."/>
            <person name="Dumas V."/>
            <person name="Felice N."/>
            <person name="Paillard S."/>
            <person name="Juman I."/>
            <person name="Moroldo M."/>
            <person name="Scalabrin S."/>
            <person name="Canaguier A."/>
            <person name="Le Clainche I."/>
            <person name="Malacrida G."/>
            <person name="Durand E."/>
            <person name="Pesole G."/>
            <person name="Laucou V."/>
            <person name="Chatelet P."/>
            <person name="Merdinoglu D."/>
            <person name="Delledonne M."/>
            <person name="Pezzotti M."/>
            <person name="Lecharny A."/>
            <person name="Scarpelli C."/>
            <person name="Artiguenave F."/>
            <person name="Pe M.E."/>
            <person name="Valle G."/>
            <person name="Morgante M."/>
            <person name="Caboche M."/>
            <person name="Adam-Blondon A.-F."/>
            <person name="Weissenbach J."/>
            <person name="Quetier F."/>
            <person name="Wincker P."/>
        </authorList>
    </citation>
    <scope>NUCLEOTIDE SEQUENCE [LARGE SCALE GENOMIC DNA]</scope>
    <source>
        <strain evidence="3">cv. Pinot noir / PN40024</strain>
    </source>
</reference>
<organism evidence="2 3">
    <name type="scientific">Vitis vinifera</name>
    <name type="common">Grape</name>
    <dbReference type="NCBI Taxonomy" id="29760"/>
    <lineage>
        <taxon>Eukaryota</taxon>
        <taxon>Viridiplantae</taxon>
        <taxon>Streptophyta</taxon>
        <taxon>Embryophyta</taxon>
        <taxon>Tracheophyta</taxon>
        <taxon>Spermatophyta</taxon>
        <taxon>Magnoliopsida</taxon>
        <taxon>eudicotyledons</taxon>
        <taxon>Gunneridae</taxon>
        <taxon>Pentapetalae</taxon>
        <taxon>rosids</taxon>
        <taxon>Vitales</taxon>
        <taxon>Vitaceae</taxon>
        <taxon>Viteae</taxon>
        <taxon>Vitis</taxon>
    </lineage>
</organism>
<feature type="region of interest" description="Disordered" evidence="1">
    <location>
        <begin position="1"/>
        <end position="35"/>
    </location>
</feature>
<dbReference type="EMBL" id="FN596246">
    <property type="protein sequence ID" value="CCB57762.1"/>
    <property type="molecule type" value="Genomic_DNA"/>
</dbReference>
<feature type="compositionally biased region" description="Low complexity" evidence="1">
    <location>
        <begin position="189"/>
        <end position="213"/>
    </location>
</feature>
<dbReference type="eggNOG" id="ENOG502QVJC">
    <property type="taxonomic scope" value="Eukaryota"/>
</dbReference>
<dbReference type="FunCoup" id="F6HSV2">
    <property type="interactions" value="60"/>
</dbReference>
<sequence>MDKTTEQMRKTAESEVKGGKLEGLPMETSPYTQYSDLEDYKRKGYGTEGHLQPKPGRAELENLPLKMAINNDDEKWEEFDSDEEEDEALSFCDLPNDLICKEDNSGKEENPQVVGTGEDFDFGSWNRSLLAESDMCAADEVFFQGQILPLRLSVSSDSGLAGYRNDSRKSSRCVSRSESMDRGSWGGFTSVSSRSSSSRSHNSSISSTSTATTHRSRVRNHFHAHPSPKPQIKIFNTRQGNIGSRGRKSTMWDLFRPGLVRTPEIELQDLKVRSTNKGFDSRNSSRSSSFNSTANNTAKSNHGFNAEKRRSHRFSIKKREFLSGCKCSISAVDPVPSRIVVIKTSSNGGDSNPNERPSQKQRQHVKKKNMHRTFEWLKELSHAAAPDEA</sequence>
<evidence type="ECO:0000256" key="1">
    <source>
        <dbReference type="SAM" id="MobiDB-lite"/>
    </source>
</evidence>
<dbReference type="Pfam" id="PF10714">
    <property type="entry name" value="LEA_6"/>
    <property type="match status" value="1"/>
</dbReference>
<name>F6HSV2_VITVI</name>
<dbReference type="ExpressionAtlas" id="F6HSV2">
    <property type="expression patterns" value="baseline and differential"/>
</dbReference>
<feature type="compositionally biased region" description="Basic and acidic residues" evidence="1">
    <location>
        <begin position="1"/>
        <end position="20"/>
    </location>
</feature>
<proteinExistence type="predicted"/>
<dbReference type="OrthoDB" id="778913at2759"/>
<protein>
    <submittedName>
        <fullName evidence="2">Uncharacterized protein</fullName>
    </submittedName>
</protein>
<accession>F6HSV2</accession>
<feature type="region of interest" description="Disordered" evidence="1">
    <location>
        <begin position="276"/>
        <end position="311"/>
    </location>
</feature>
<feature type="compositionally biased region" description="Basic residues" evidence="1">
    <location>
        <begin position="359"/>
        <end position="370"/>
    </location>
</feature>
<dbReference type="Proteomes" id="UP000009183">
    <property type="component" value="Chromosome 7"/>
</dbReference>
<feature type="compositionally biased region" description="Basic residues" evidence="1">
    <location>
        <begin position="214"/>
        <end position="226"/>
    </location>
</feature>
<dbReference type="InParanoid" id="F6HSV2"/>